<evidence type="ECO:0000256" key="1">
    <source>
        <dbReference type="SAM" id="SignalP"/>
    </source>
</evidence>
<keyword evidence="1" id="KW-0732">Signal</keyword>
<dbReference type="AlphaFoldDB" id="A0A134B5Q2"/>
<evidence type="ECO:0000313" key="2">
    <source>
        <dbReference type="EMBL" id="KXB75254.1"/>
    </source>
</evidence>
<comment type="caution">
    <text evidence="2">The sequence shown here is derived from an EMBL/GenBank/DDBJ whole genome shotgun (WGS) entry which is preliminary data.</text>
</comment>
<dbReference type="PROSITE" id="PS51257">
    <property type="entry name" value="PROKAR_LIPOPROTEIN"/>
    <property type="match status" value="1"/>
</dbReference>
<dbReference type="Proteomes" id="UP000070224">
    <property type="component" value="Unassembled WGS sequence"/>
</dbReference>
<reference evidence="3" key="1">
    <citation type="submission" date="2016-01" db="EMBL/GenBank/DDBJ databases">
        <authorList>
            <person name="Mitreva M."/>
            <person name="Pepin K.H."/>
            <person name="Mihindukulasuriya K.A."/>
            <person name="Fulton R."/>
            <person name="Fronick C."/>
            <person name="O'Laughlin M."/>
            <person name="Miner T."/>
            <person name="Herter B."/>
            <person name="Rosa B.A."/>
            <person name="Cordes M."/>
            <person name="Tomlinson C."/>
            <person name="Wollam A."/>
            <person name="Palsikar V.B."/>
            <person name="Mardis E.R."/>
            <person name="Wilson R.K."/>
        </authorList>
    </citation>
    <scope>NUCLEOTIDE SEQUENCE [LARGE SCALE GENOMIC DNA]</scope>
    <source>
        <strain evidence="3">KA00683</strain>
    </source>
</reference>
<proteinExistence type="predicted"/>
<feature type="signal peptide" evidence="1">
    <location>
        <begin position="1"/>
        <end position="25"/>
    </location>
</feature>
<dbReference type="OrthoDB" id="1110209at2"/>
<feature type="chain" id="PRO_5007462309" description="DUF4270 domain-containing protein" evidence="1">
    <location>
        <begin position="26"/>
        <end position="475"/>
    </location>
</feature>
<accession>A0A134B5Q2</accession>
<dbReference type="PATRIC" id="fig|322095.3.peg.1431"/>
<evidence type="ECO:0008006" key="4">
    <source>
        <dbReference type="Google" id="ProtNLM"/>
    </source>
</evidence>
<dbReference type="STRING" id="322095.HMPREF3185_01449"/>
<organism evidence="2 3">
    <name type="scientific">Porphyromonas somerae</name>
    <dbReference type="NCBI Taxonomy" id="322095"/>
    <lineage>
        <taxon>Bacteria</taxon>
        <taxon>Pseudomonadati</taxon>
        <taxon>Bacteroidota</taxon>
        <taxon>Bacteroidia</taxon>
        <taxon>Bacteroidales</taxon>
        <taxon>Porphyromonadaceae</taxon>
        <taxon>Porphyromonas</taxon>
    </lineage>
</organism>
<sequence>MMKLASALYVGLLSLGLVTLSSSCAEDNLSGIGESIQPNHDKVTGLATTITFDATTVATPTLYTDGTTSLLGMLIDETGSTVTGEFIKQIRTAEGVAFEDADNAQLTIDSVYFRIYSDRTEGNAESQIKVNVYKLAQPVTTAGTSSQTLGQYRTGATLLGSATIQPSAGTLIQQNSTMRYFTIPLDVSLGKHFFDATRSATLKSAFNSQSRFDREIFPGFYVAPVTGRGFLLEVTEVALMIHYSVPNKEKPAERVKYVKTFVDTKLTSRLNALSSGDISSLTAPSTEYSYVKGPAGVTTKYTLSVSELQKLLASAPKPTTTPVPSDFIGRAWMLADANFSVKVNSPEGQRTNQPDYLLLLPSDKVTEFFSADVQAVQSGKSYLSKKYAASDKAYKFNNIARIVTEHLAKYATYSAATGWTISTPLELSLVPVSVTSSGSNGSASIAELIRPSFLRLSKAITDRQVSFVSVQLQQQ</sequence>
<gene>
    <name evidence="2" type="ORF">HMPREF3185_01449</name>
</gene>
<dbReference type="RefSeq" id="WP_060935658.1">
    <property type="nucleotide sequence ID" value="NZ_KQ960453.1"/>
</dbReference>
<dbReference type="EMBL" id="LSDK01000095">
    <property type="protein sequence ID" value="KXB75254.1"/>
    <property type="molecule type" value="Genomic_DNA"/>
</dbReference>
<protein>
    <recommendedName>
        <fullName evidence="4">DUF4270 domain-containing protein</fullName>
    </recommendedName>
</protein>
<evidence type="ECO:0000313" key="3">
    <source>
        <dbReference type="Proteomes" id="UP000070224"/>
    </source>
</evidence>
<keyword evidence="3" id="KW-1185">Reference proteome</keyword>
<name>A0A134B5Q2_9PORP</name>